<proteinExistence type="predicted"/>
<protein>
    <submittedName>
        <fullName evidence="1">Uncharacterized protein</fullName>
    </submittedName>
</protein>
<dbReference type="VEuPathDB" id="FungiDB:BDEG_22153"/>
<evidence type="ECO:0000313" key="1">
    <source>
        <dbReference type="EMBL" id="OAJ38199.1"/>
    </source>
</evidence>
<dbReference type="Proteomes" id="UP000077115">
    <property type="component" value="Unassembled WGS sequence"/>
</dbReference>
<organism evidence="1 2">
    <name type="scientific">Batrachochytrium dendrobatidis (strain JEL423)</name>
    <dbReference type="NCBI Taxonomy" id="403673"/>
    <lineage>
        <taxon>Eukaryota</taxon>
        <taxon>Fungi</taxon>
        <taxon>Fungi incertae sedis</taxon>
        <taxon>Chytridiomycota</taxon>
        <taxon>Chytridiomycota incertae sedis</taxon>
        <taxon>Chytridiomycetes</taxon>
        <taxon>Rhizophydiales</taxon>
        <taxon>Rhizophydiales incertae sedis</taxon>
        <taxon>Batrachochytrium</taxon>
    </lineage>
</organism>
<dbReference type="EMBL" id="DS022301">
    <property type="protein sequence ID" value="OAJ38199.1"/>
    <property type="molecule type" value="Genomic_DNA"/>
</dbReference>
<name>A0A177WDL8_BATDL</name>
<gene>
    <name evidence="1" type="ORF">BDEG_22153</name>
</gene>
<evidence type="ECO:0000313" key="2">
    <source>
        <dbReference type="Proteomes" id="UP000077115"/>
    </source>
</evidence>
<accession>A0A177WDL8</accession>
<reference evidence="1 2" key="2">
    <citation type="submission" date="2016-05" db="EMBL/GenBank/DDBJ databases">
        <title>Lineage-specific infection strategies underlie the spectrum of fungal disease in amphibians.</title>
        <authorList>
            <person name="Cuomo C.A."/>
            <person name="Farrer R.A."/>
            <person name="James T."/>
            <person name="Longcore J."/>
            <person name="Birren B."/>
        </authorList>
    </citation>
    <scope>NUCLEOTIDE SEQUENCE [LARGE SCALE GENOMIC DNA]</scope>
    <source>
        <strain evidence="1 2">JEL423</strain>
    </source>
</reference>
<sequence length="32" mass="3650">MELYIRYAGHSFENARTTRSNLGSIVHGKEDP</sequence>
<dbReference type="AlphaFoldDB" id="A0A177WDL8"/>
<reference evidence="1 2" key="1">
    <citation type="submission" date="2006-10" db="EMBL/GenBank/DDBJ databases">
        <title>The Genome Sequence of Batrachochytrium dendrobatidis JEL423.</title>
        <authorList>
            <consortium name="The Broad Institute Genome Sequencing Platform"/>
            <person name="Birren B."/>
            <person name="Lander E."/>
            <person name="Galagan J."/>
            <person name="Cuomo C."/>
            <person name="Devon K."/>
            <person name="Jaffe D."/>
            <person name="Butler J."/>
            <person name="Alvarez P."/>
            <person name="Gnerre S."/>
            <person name="Grabherr M."/>
            <person name="Kleber M."/>
            <person name="Mauceli E."/>
            <person name="Brockman W."/>
            <person name="Young S."/>
            <person name="LaButti K."/>
            <person name="Sykes S."/>
            <person name="DeCaprio D."/>
            <person name="Crawford M."/>
            <person name="Koehrsen M."/>
            <person name="Engels R."/>
            <person name="Montgomery P."/>
            <person name="Pearson M."/>
            <person name="Howarth C."/>
            <person name="Larson L."/>
            <person name="White J."/>
            <person name="O'Leary S."/>
            <person name="Kodira C."/>
            <person name="Zeng Q."/>
            <person name="Yandava C."/>
            <person name="Alvarado L."/>
            <person name="Longcore J."/>
            <person name="James T."/>
        </authorList>
    </citation>
    <scope>NUCLEOTIDE SEQUENCE [LARGE SCALE GENOMIC DNA]</scope>
    <source>
        <strain evidence="1 2">JEL423</strain>
    </source>
</reference>